<comment type="caution">
    <text evidence="1">The sequence shown here is derived from an EMBL/GenBank/DDBJ whole genome shotgun (WGS) entry which is preliminary data.</text>
</comment>
<accession>A0A0F9Q0D9</accession>
<protein>
    <submittedName>
        <fullName evidence="1">Uncharacterized protein</fullName>
    </submittedName>
</protein>
<reference evidence="1" key="1">
    <citation type="journal article" date="2015" name="Nature">
        <title>Complex archaea that bridge the gap between prokaryotes and eukaryotes.</title>
        <authorList>
            <person name="Spang A."/>
            <person name="Saw J.H."/>
            <person name="Jorgensen S.L."/>
            <person name="Zaremba-Niedzwiedzka K."/>
            <person name="Martijn J."/>
            <person name="Lind A.E."/>
            <person name="van Eijk R."/>
            <person name="Schleper C."/>
            <person name="Guy L."/>
            <person name="Ettema T.J."/>
        </authorList>
    </citation>
    <scope>NUCLEOTIDE SEQUENCE</scope>
</reference>
<dbReference type="AlphaFoldDB" id="A0A0F9Q0D9"/>
<organism evidence="1">
    <name type="scientific">marine sediment metagenome</name>
    <dbReference type="NCBI Taxonomy" id="412755"/>
    <lineage>
        <taxon>unclassified sequences</taxon>
        <taxon>metagenomes</taxon>
        <taxon>ecological metagenomes</taxon>
    </lineage>
</organism>
<name>A0A0F9Q0D9_9ZZZZ</name>
<evidence type="ECO:0000313" key="1">
    <source>
        <dbReference type="EMBL" id="KKN30457.1"/>
    </source>
</evidence>
<sequence>MKKCTFCEAIFKKPKISVLFVSIGSFLKQIICPTCGSVLESKLHPLYGSDQDING</sequence>
<proteinExistence type="predicted"/>
<gene>
    <name evidence="1" type="ORF">LCGC14_0833840</name>
</gene>
<dbReference type="EMBL" id="LAZR01002404">
    <property type="protein sequence ID" value="KKN30457.1"/>
    <property type="molecule type" value="Genomic_DNA"/>
</dbReference>